<keyword evidence="2" id="KW-1185">Reference proteome</keyword>
<comment type="caution">
    <text evidence="1">The sequence shown here is derived from an EMBL/GenBank/DDBJ whole genome shotgun (WGS) entry which is preliminary data.</text>
</comment>
<gene>
    <name evidence="1" type="ORF">RHSIM_Rhsim02G0135900</name>
</gene>
<protein>
    <submittedName>
        <fullName evidence="1">Uncharacterized protein</fullName>
    </submittedName>
</protein>
<sequence length="94" mass="10287">MLDRLGRLQGETPEHLHQPSQYTIFDKMAIQGGNTQTQQPLLRGRQFNLGFSPSLGEASFLSSLALIPAAMSSSVNRTTLFVAASSLENNFDCE</sequence>
<evidence type="ECO:0000313" key="2">
    <source>
        <dbReference type="Proteomes" id="UP000626092"/>
    </source>
</evidence>
<dbReference type="AlphaFoldDB" id="A0A834HA65"/>
<evidence type="ECO:0000313" key="1">
    <source>
        <dbReference type="EMBL" id="KAF7150247.1"/>
    </source>
</evidence>
<dbReference type="OrthoDB" id="10471272at2759"/>
<name>A0A834HA65_RHOSS</name>
<proteinExistence type="predicted"/>
<dbReference type="EMBL" id="WJXA01000002">
    <property type="protein sequence ID" value="KAF7150247.1"/>
    <property type="molecule type" value="Genomic_DNA"/>
</dbReference>
<organism evidence="1 2">
    <name type="scientific">Rhododendron simsii</name>
    <name type="common">Sims's rhododendron</name>
    <dbReference type="NCBI Taxonomy" id="118357"/>
    <lineage>
        <taxon>Eukaryota</taxon>
        <taxon>Viridiplantae</taxon>
        <taxon>Streptophyta</taxon>
        <taxon>Embryophyta</taxon>
        <taxon>Tracheophyta</taxon>
        <taxon>Spermatophyta</taxon>
        <taxon>Magnoliopsida</taxon>
        <taxon>eudicotyledons</taxon>
        <taxon>Gunneridae</taxon>
        <taxon>Pentapetalae</taxon>
        <taxon>asterids</taxon>
        <taxon>Ericales</taxon>
        <taxon>Ericaceae</taxon>
        <taxon>Ericoideae</taxon>
        <taxon>Rhodoreae</taxon>
        <taxon>Rhododendron</taxon>
    </lineage>
</organism>
<accession>A0A834HA65</accession>
<reference evidence="1" key="1">
    <citation type="submission" date="2019-11" db="EMBL/GenBank/DDBJ databases">
        <authorList>
            <person name="Liu Y."/>
            <person name="Hou J."/>
            <person name="Li T.-Q."/>
            <person name="Guan C.-H."/>
            <person name="Wu X."/>
            <person name="Wu H.-Z."/>
            <person name="Ling F."/>
            <person name="Zhang R."/>
            <person name="Shi X.-G."/>
            <person name="Ren J.-P."/>
            <person name="Chen E.-F."/>
            <person name="Sun J.-M."/>
        </authorList>
    </citation>
    <scope>NUCLEOTIDE SEQUENCE</scope>
    <source>
        <strain evidence="1">Adult_tree_wgs_1</strain>
        <tissue evidence="1">Leaves</tissue>
    </source>
</reference>
<dbReference type="Proteomes" id="UP000626092">
    <property type="component" value="Unassembled WGS sequence"/>
</dbReference>